<feature type="chain" id="PRO_5042296501" evidence="1">
    <location>
        <begin position="17"/>
        <end position="102"/>
    </location>
</feature>
<sequence>MRIFSLLFSMPLLAVAFVNQDSSSDFSSSGVYFADEITMASEIAKKHRAHSLPHFLQLTPKPPSHSPPIHVLHQAFSEAPDLSKVSWDEEEDVFHNWAWDEI</sequence>
<name>A0AAD2JNA4_9STRA</name>
<evidence type="ECO:0000313" key="3">
    <source>
        <dbReference type="Proteomes" id="UP001295423"/>
    </source>
</evidence>
<protein>
    <submittedName>
        <fullName evidence="2">Uncharacterized protein</fullName>
    </submittedName>
</protein>
<accession>A0AAD2JNA4</accession>
<dbReference type="AlphaFoldDB" id="A0AAD2JNA4"/>
<dbReference type="Proteomes" id="UP001295423">
    <property type="component" value="Unassembled WGS sequence"/>
</dbReference>
<comment type="caution">
    <text evidence="2">The sequence shown here is derived from an EMBL/GenBank/DDBJ whole genome shotgun (WGS) entry which is preliminary data.</text>
</comment>
<organism evidence="2 3">
    <name type="scientific">Cylindrotheca closterium</name>
    <dbReference type="NCBI Taxonomy" id="2856"/>
    <lineage>
        <taxon>Eukaryota</taxon>
        <taxon>Sar</taxon>
        <taxon>Stramenopiles</taxon>
        <taxon>Ochrophyta</taxon>
        <taxon>Bacillariophyta</taxon>
        <taxon>Bacillariophyceae</taxon>
        <taxon>Bacillariophycidae</taxon>
        <taxon>Bacillariales</taxon>
        <taxon>Bacillariaceae</taxon>
        <taxon>Cylindrotheca</taxon>
    </lineage>
</organism>
<dbReference type="EMBL" id="CAKOGP040002280">
    <property type="protein sequence ID" value="CAJ1966417.1"/>
    <property type="molecule type" value="Genomic_DNA"/>
</dbReference>
<evidence type="ECO:0000313" key="2">
    <source>
        <dbReference type="EMBL" id="CAJ1966417.1"/>
    </source>
</evidence>
<gene>
    <name evidence="2" type="ORF">CYCCA115_LOCUS22001</name>
</gene>
<reference evidence="2" key="1">
    <citation type="submission" date="2023-08" db="EMBL/GenBank/DDBJ databases">
        <authorList>
            <person name="Audoor S."/>
            <person name="Bilcke G."/>
        </authorList>
    </citation>
    <scope>NUCLEOTIDE SEQUENCE</scope>
</reference>
<feature type="signal peptide" evidence="1">
    <location>
        <begin position="1"/>
        <end position="16"/>
    </location>
</feature>
<keyword evidence="3" id="KW-1185">Reference proteome</keyword>
<keyword evidence="1" id="KW-0732">Signal</keyword>
<evidence type="ECO:0000256" key="1">
    <source>
        <dbReference type="SAM" id="SignalP"/>
    </source>
</evidence>
<proteinExistence type="predicted"/>